<keyword evidence="1" id="KW-1133">Transmembrane helix</keyword>
<evidence type="ECO:0000256" key="1">
    <source>
        <dbReference type="SAM" id="Phobius"/>
    </source>
</evidence>
<feature type="transmembrane region" description="Helical" evidence="1">
    <location>
        <begin position="59"/>
        <end position="76"/>
    </location>
</feature>
<organism evidence="2 3">
    <name type="scientific">Periplaneta americana</name>
    <name type="common">American cockroach</name>
    <name type="synonym">Blatta americana</name>
    <dbReference type="NCBI Taxonomy" id="6978"/>
    <lineage>
        <taxon>Eukaryota</taxon>
        <taxon>Metazoa</taxon>
        <taxon>Ecdysozoa</taxon>
        <taxon>Arthropoda</taxon>
        <taxon>Hexapoda</taxon>
        <taxon>Insecta</taxon>
        <taxon>Pterygota</taxon>
        <taxon>Neoptera</taxon>
        <taxon>Polyneoptera</taxon>
        <taxon>Dictyoptera</taxon>
        <taxon>Blattodea</taxon>
        <taxon>Blattoidea</taxon>
        <taxon>Blattidae</taxon>
        <taxon>Blattinae</taxon>
        <taxon>Periplaneta</taxon>
    </lineage>
</organism>
<evidence type="ECO:0000313" key="3">
    <source>
        <dbReference type="Proteomes" id="UP001148838"/>
    </source>
</evidence>
<sequence length="122" mass="14319">MEPVRSRVLTCSLRLEHIKTLEKIQKRSLKCCRNNSPLKWDTLTDRRTRIRLCAMFKTYRALFFSLAFFIDAYSILRNIFPYGYREIDVRKASFSKYCRPFAYVASRFPPSASARSTVKSSG</sequence>
<comment type="caution">
    <text evidence="2">The sequence shown here is derived from an EMBL/GenBank/DDBJ whole genome shotgun (WGS) entry which is preliminary data.</text>
</comment>
<name>A0ABQ8SRL0_PERAM</name>
<keyword evidence="1" id="KW-0472">Membrane</keyword>
<dbReference type="Proteomes" id="UP001148838">
    <property type="component" value="Unassembled WGS sequence"/>
</dbReference>
<gene>
    <name evidence="2" type="ORF">ANN_16971</name>
</gene>
<keyword evidence="3" id="KW-1185">Reference proteome</keyword>
<keyword evidence="1" id="KW-0812">Transmembrane</keyword>
<reference evidence="2 3" key="1">
    <citation type="journal article" date="2022" name="Allergy">
        <title>Genome assembly and annotation of Periplaneta americana reveal a comprehensive cockroach allergen profile.</title>
        <authorList>
            <person name="Wang L."/>
            <person name="Xiong Q."/>
            <person name="Saelim N."/>
            <person name="Wang L."/>
            <person name="Nong W."/>
            <person name="Wan A.T."/>
            <person name="Shi M."/>
            <person name="Liu X."/>
            <person name="Cao Q."/>
            <person name="Hui J.H.L."/>
            <person name="Sookrung N."/>
            <person name="Leung T.F."/>
            <person name="Tungtrongchitr A."/>
            <person name="Tsui S.K.W."/>
        </authorList>
    </citation>
    <scope>NUCLEOTIDE SEQUENCE [LARGE SCALE GENOMIC DNA]</scope>
    <source>
        <strain evidence="2">PWHHKU_190912</strain>
    </source>
</reference>
<dbReference type="EMBL" id="JAJSOF020000021">
    <property type="protein sequence ID" value="KAJ4436839.1"/>
    <property type="molecule type" value="Genomic_DNA"/>
</dbReference>
<protein>
    <submittedName>
        <fullName evidence="2">Uncharacterized protein</fullName>
    </submittedName>
</protein>
<evidence type="ECO:0000313" key="2">
    <source>
        <dbReference type="EMBL" id="KAJ4436839.1"/>
    </source>
</evidence>
<accession>A0ABQ8SRL0</accession>
<proteinExistence type="predicted"/>